<comment type="caution">
    <text evidence="3">The sequence shown here is derived from an EMBL/GenBank/DDBJ whole genome shotgun (WGS) entry which is preliminary data.</text>
</comment>
<accession>A0A5C6ECW9</accession>
<keyword evidence="4" id="KW-1185">Reference proteome</keyword>
<feature type="transmembrane region" description="Helical" evidence="2">
    <location>
        <begin position="29"/>
        <end position="49"/>
    </location>
</feature>
<proteinExistence type="predicted"/>
<evidence type="ECO:0000313" key="3">
    <source>
        <dbReference type="EMBL" id="TWU46304.1"/>
    </source>
</evidence>
<sequence>MSPRTTSNSHVGPSAAVRSDEHAHDRLNWVLMTSVVFVVAALCSSRVFAQAGEKYDTIAMHQALTEPVIKQVESAAKSYASNGSGNPRMVTAYYTLYVPAMLTAPDSVKEMPKIVSDVSGYIARAARSNRAEISQKITVDAFNGLKRVAEGNYLPAGRISAILLMSRLDQKQAESATKTPPVPYLAALPVFMSIYSNEKNPDGVRAAALQGIHRQVTLGFPAIPPDVRGKIAGEMTTLLDGEPPMFRTDDVHAFLQRYAVDILSTFRAANDATLGTKLISISTAEKSSDMIAMHSVARIGEIGPSMKGAAVNHEKVLASWARRIRESFKDEVERLEALERLPQATKQPRKPGDLVNKAVKTTIRPGMRGMGGGDYGMEDMDMGMESYGGPEMGMDMEMGYDDMDMMGMDMMGMGMGMGTMLPKAKPQPPEVLASRRKLNFMLQQLHQGVTGQGVAGLPTRNVGGLLSSADANQKAVIEAWVTSMQEVVDGLNDEMLDDRTKYIEGLEVQAEALRLIAGDPVDEEAIFGADDKVAGAAPGAAPGAAQPMGDADAAPAAVPGAAAPAAAAEAKPAGEEEFEF</sequence>
<feature type="region of interest" description="Disordered" evidence="1">
    <location>
        <begin position="536"/>
        <end position="580"/>
    </location>
</feature>
<dbReference type="AlphaFoldDB" id="A0A5C6ECW9"/>
<gene>
    <name evidence="3" type="ORF">Poly51_57000</name>
</gene>
<keyword evidence="2" id="KW-1133">Transmembrane helix</keyword>
<dbReference type="RefSeq" id="WP_186775851.1">
    <property type="nucleotide sequence ID" value="NZ_SJPW01000008.1"/>
</dbReference>
<reference evidence="3 4" key="1">
    <citation type="submission" date="2019-02" db="EMBL/GenBank/DDBJ databases">
        <title>Deep-cultivation of Planctomycetes and their phenomic and genomic characterization uncovers novel biology.</title>
        <authorList>
            <person name="Wiegand S."/>
            <person name="Jogler M."/>
            <person name="Boedeker C."/>
            <person name="Pinto D."/>
            <person name="Vollmers J."/>
            <person name="Rivas-Marin E."/>
            <person name="Kohn T."/>
            <person name="Peeters S.H."/>
            <person name="Heuer A."/>
            <person name="Rast P."/>
            <person name="Oberbeckmann S."/>
            <person name="Bunk B."/>
            <person name="Jeske O."/>
            <person name="Meyerdierks A."/>
            <person name="Storesund J.E."/>
            <person name="Kallscheuer N."/>
            <person name="Luecker S."/>
            <person name="Lage O.M."/>
            <person name="Pohl T."/>
            <person name="Merkel B.J."/>
            <person name="Hornburger P."/>
            <person name="Mueller R.-W."/>
            <person name="Bruemmer F."/>
            <person name="Labrenz M."/>
            <person name="Spormann A.M."/>
            <person name="Op Den Camp H."/>
            <person name="Overmann J."/>
            <person name="Amann R."/>
            <person name="Jetten M.S.M."/>
            <person name="Mascher T."/>
            <person name="Medema M.H."/>
            <person name="Devos D.P."/>
            <person name="Kaster A.-K."/>
            <person name="Ovreas L."/>
            <person name="Rohde M."/>
            <person name="Galperin M.Y."/>
            <person name="Jogler C."/>
        </authorList>
    </citation>
    <scope>NUCLEOTIDE SEQUENCE [LARGE SCALE GENOMIC DNA]</scope>
    <source>
        <strain evidence="3 4">Poly51</strain>
    </source>
</reference>
<evidence type="ECO:0000256" key="2">
    <source>
        <dbReference type="SAM" id="Phobius"/>
    </source>
</evidence>
<protein>
    <submittedName>
        <fullName evidence="3">Uncharacterized protein</fullName>
    </submittedName>
</protein>
<keyword evidence="2" id="KW-0472">Membrane</keyword>
<evidence type="ECO:0000256" key="1">
    <source>
        <dbReference type="SAM" id="MobiDB-lite"/>
    </source>
</evidence>
<organism evidence="3 4">
    <name type="scientific">Rubripirellula tenax</name>
    <dbReference type="NCBI Taxonomy" id="2528015"/>
    <lineage>
        <taxon>Bacteria</taxon>
        <taxon>Pseudomonadati</taxon>
        <taxon>Planctomycetota</taxon>
        <taxon>Planctomycetia</taxon>
        <taxon>Pirellulales</taxon>
        <taxon>Pirellulaceae</taxon>
        <taxon>Rubripirellula</taxon>
    </lineage>
</organism>
<feature type="compositionally biased region" description="Low complexity" evidence="1">
    <location>
        <begin position="536"/>
        <end position="571"/>
    </location>
</feature>
<dbReference type="Proteomes" id="UP000318288">
    <property type="component" value="Unassembled WGS sequence"/>
</dbReference>
<dbReference type="EMBL" id="SJPW01000008">
    <property type="protein sequence ID" value="TWU46304.1"/>
    <property type="molecule type" value="Genomic_DNA"/>
</dbReference>
<keyword evidence="2" id="KW-0812">Transmembrane</keyword>
<evidence type="ECO:0000313" key="4">
    <source>
        <dbReference type="Proteomes" id="UP000318288"/>
    </source>
</evidence>
<name>A0A5C6ECW9_9BACT</name>